<protein>
    <submittedName>
        <fullName evidence="2">401_t:CDS:1</fullName>
    </submittedName>
</protein>
<accession>A0ABN7V8H7</accession>
<evidence type="ECO:0000313" key="3">
    <source>
        <dbReference type="Proteomes" id="UP000789901"/>
    </source>
</evidence>
<gene>
    <name evidence="2" type="ORF">GMARGA_LOCUS15660</name>
</gene>
<proteinExistence type="predicted"/>
<reference evidence="2 3" key="1">
    <citation type="submission" date="2021-06" db="EMBL/GenBank/DDBJ databases">
        <authorList>
            <person name="Kallberg Y."/>
            <person name="Tangrot J."/>
            <person name="Rosling A."/>
        </authorList>
    </citation>
    <scope>NUCLEOTIDE SEQUENCE [LARGE SCALE GENOMIC DNA]</scope>
    <source>
        <strain evidence="2 3">120-4 pot B 10/14</strain>
    </source>
</reference>
<comment type="caution">
    <text evidence="2">The sequence shown here is derived from an EMBL/GenBank/DDBJ whole genome shotgun (WGS) entry which is preliminary data.</text>
</comment>
<evidence type="ECO:0000313" key="2">
    <source>
        <dbReference type="EMBL" id="CAG8743844.1"/>
    </source>
</evidence>
<keyword evidence="3" id="KW-1185">Reference proteome</keyword>
<dbReference type="Proteomes" id="UP000789901">
    <property type="component" value="Unassembled WGS sequence"/>
</dbReference>
<feature type="region of interest" description="Disordered" evidence="1">
    <location>
        <begin position="18"/>
        <end position="41"/>
    </location>
</feature>
<feature type="non-terminal residue" evidence="2">
    <location>
        <position position="1"/>
    </location>
</feature>
<name>A0ABN7V8H7_GIGMA</name>
<dbReference type="EMBL" id="CAJVQB010010915">
    <property type="protein sequence ID" value="CAG8743844.1"/>
    <property type="molecule type" value="Genomic_DNA"/>
</dbReference>
<evidence type="ECO:0000256" key="1">
    <source>
        <dbReference type="SAM" id="MobiDB-lite"/>
    </source>
</evidence>
<organism evidence="2 3">
    <name type="scientific">Gigaspora margarita</name>
    <dbReference type="NCBI Taxonomy" id="4874"/>
    <lineage>
        <taxon>Eukaryota</taxon>
        <taxon>Fungi</taxon>
        <taxon>Fungi incertae sedis</taxon>
        <taxon>Mucoromycota</taxon>
        <taxon>Glomeromycotina</taxon>
        <taxon>Glomeromycetes</taxon>
        <taxon>Diversisporales</taxon>
        <taxon>Gigasporaceae</taxon>
        <taxon>Gigaspora</taxon>
    </lineage>
</organism>
<sequence length="58" mass="6792">YIQPEPVLPNLVPEVDLEASPESRTQAHKKNNKSKNLINKEFSHLKKITDKEKKRLRI</sequence>